<proteinExistence type="predicted"/>
<protein>
    <submittedName>
        <fullName evidence="2">EAL domain-containing protein</fullName>
    </submittedName>
</protein>
<organism evidence="2 3">
    <name type="scientific">Funiculus sociatus GB2-A5</name>
    <dbReference type="NCBI Taxonomy" id="2933946"/>
    <lineage>
        <taxon>Bacteria</taxon>
        <taxon>Bacillati</taxon>
        <taxon>Cyanobacteriota</taxon>
        <taxon>Cyanophyceae</taxon>
        <taxon>Coleofasciculales</taxon>
        <taxon>Coleofasciculaceae</taxon>
        <taxon>Funiculus</taxon>
    </lineage>
</organism>
<dbReference type="PROSITE" id="PS50883">
    <property type="entry name" value="EAL"/>
    <property type="match status" value="1"/>
</dbReference>
<evidence type="ECO:0000313" key="2">
    <source>
        <dbReference type="EMBL" id="MEP0867901.1"/>
    </source>
</evidence>
<dbReference type="Gene3D" id="3.30.450.20">
    <property type="entry name" value="PAS domain"/>
    <property type="match status" value="1"/>
</dbReference>
<dbReference type="SUPFAM" id="SSF103190">
    <property type="entry name" value="Sensory domain-like"/>
    <property type="match status" value="1"/>
</dbReference>
<dbReference type="SMART" id="SM00052">
    <property type="entry name" value="EAL"/>
    <property type="match status" value="1"/>
</dbReference>
<dbReference type="SUPFAM" id="SSF141868">
    <property type="entry name" value="EAL domain-like"/>
    <property type="match status" value="1"/>
</dbReference>
<dbReference type="InterPro" id="IPR029151">
    <property type="entry name" value="Sensor-like_sf"/>
</dbReference>
<dbReference type="InterPro" id="IPR035919">
    <property type="entry name" value="EAL_sf"/>
</dbReference>
<evidence type="ECO:0000313" key="3">
    <source>
        <dbReference type="Proteomes" id="UP001442494"/>
    </source>
</evidence>
<dbReference type="Pfam" id="PF00563">
    <property type="entry name" value="EAL"/>
    <property type="match status" value="1"/>
</dbReference>
<feature type="domain" description="EAL" evidence="1">
    <location>
        <begin position="9"/>
        <end position="262"/>
    </location>
</feature>
<dbReference type="Gene3D" id="3.20.20.450">
    <property type="entry name" value="EAL domain"/>
    <property type="match status" value="1"/>
</dbReference>
<dbReference type="PANTHER" id="PTHR33121:SF70">
    <property type="entry name" value="SIGNALING PROTEIN YKOW"/>
    <property type="match status" value="1"/>
</dbReference>
<evidence type="ECO:0000259" key="1">
    <source>
        <dbReference type="PROSITE" id="PS50883"/>
    </source>
</evidence>
<accession>A0ABV0JWX6</accession>
<name>A0ABV0JWX6_9CYAN</name>
<dbReference type="EMBL" id="JAMPKK010000094">
    <property type="protein sequence ID" value="MEP0867901.1"/>
    <property type="molecule type" value="Genomic_DNA"/>
</dbReference>
<reference evidence="2 3" key="1">
    <citation type="submission" date="2022-04" db="EMBL/GenBank/DDBJ databases">
        <title>Positive selection, recombination, and allopatry shape intraspecific diversity of widespread and dominant cyanobacteria.</title>
        <authorList>
            <person name="Wei J."/>
            <person name="Shu W."/>
            <person name="Hu C."/>
        </authorList>
    </citation>
    <scope>NUCLEOTIDE SEQUENCE [LARGE SCALE GENOMIC DNA]</scope>
    <source>
        <strain evidence="2 3">GB2-A5</strain>
    </source>
</reference>
<comment type="caution">
    <text evidence="2">The sequence shown here is derived from an EMBL/GenBank/DDBJ whole genome shotgun (WGS) entry which is preliminary data.</text>
</comment>
<dbReference type="PANTHER" id="PTHR33121">
    <property type="entry name" value="CYCLIC DI-GMP PHOSPHODIESTERASE PDEF"/>
    <property type="match status" value="1"/>
</dbReference>
<sequence length="421" mass="47276">MQVANVDSDNPPPCCIRDIIQNKRLQPHFQPIVSIRRRDVIGLEALARGIGEGGSLISPDTLFGLAAVLDTILDLDKLCSKTAAESFLRLHAANPKLILFLNFHPSTVVSDLKGCGELLDVVEHLNLNPHNIVIEILESHIDDIKALSRMVDSYKQHGFLVALDDIGCGHSNLDRIAFIKPDILKIDRSLVQNIHNEYHKQQIFKSLVMLSEKIGGWVIAEGIECQEEAIAVLELGADLLQGYYFARPHAIDAERDNGFQETINDTANKFKSHKLAKIKARKSKQEERLAIVDACLRELTTTKVEDFDRQLNEIIGHYPSVESIHILDETGIQVSDCICNLRHLQPQKTIIFPAPVKGTDHSLKEYYYLLLEAQFAYYTSELYVPRPSGDLCVTVSARFHDANNQLFILCVAMYADFALEI</sequence>
<dbReference type="Proteomes" id="UP001442494">
    <property type="component" value="Unassembled WGS sequence"/>
</dbReference>
<gene>
    <name evidence="2" type="ORF">NDI37_26015</name>
</gene>
<dbReference type="InterPro" id="IPR001633">
    <property type="entry name" value="EAL_dom"/>
</dbReference>
<dbReference type="RefSeq" id="WP_190419741.1">
    <property type="nucleotide sequence ID" value="NZ_JAMPKK010000094.1"/>
</dbReference>
<dbReference type="CDD" id="cd01948">
    <property type="entry name" value="EAL"/>
    <property type="match status" value="1"/>
</dbReference>
<dbReference type="InterPro" id="IPR050706">
    <property type="entry name" value="Cyclic-di-GMP_PDE-like"/>
</dbReference>
<keyword evidence="3" id="KW-1185">Reference proteome</keyword>